<dbReference type="EMBL" id="SOKJ01000414">
    <property type="protein sequence ID" value="TET07603.1"/>
    <property type="molecule type" value="Genomic_DNA"/>
</dbReference>
<evidence type="ECO:0000313" key="4">
    <source>
        <dbReference type="Proteomes" id="UP000316360"/>
    </source>
</evidence>
<evidence type="ECO:0000259" key="2">
    <source>
        <dbReference type="Pfam" id="PF02775"/>
    </source>
</evidence>
<proteinExistence type="predicted"/>
<dbReference type="InterPro" id="IPR051457">
    <property type="entry name" value="2-oxoacid:Fd_oxidoreductase"/>
</dbReference>
<organism evidence="3 4">
    <name type="scientific">Aerophobetes bacterium</name>
    <dbReference type="NCBI Taxonomy" id="2030807"/>
    <lineage>
        <taxon>Bacteria</taxon>
        <taxon>Candidatus Aerophobota</taxon>
    </lineage>
</organism>
<dbReference type="Gene3D" id="3.40.50.970">
    <property type="match status" value="1"/>
</dbReference>
<accession>A0A523RPA7</accession>
<dbReference type="AlphaFoldDB" id="A0A523RPA7"/>
<keyword evidence="1" id="KW-0560">Oxidoreductase</keyword>
<dbReference type="GO" id="GO:0030976">
    <property type="term" value="F:thiamine pyrophosphate binding"/>
    <property type="evidence" value="ECO:0007669"/>
    <property type="project" value="InterPro"/>
</dbReference>
<protein>
    <submittedName>
        <fullName evidence="3">2-oxoglutarate oxidoreductase</fullName>
    </submittedName>
</protein>
<dbReference type="Proteomes" id="UP000316360">
    <property type="component" value="Unassembled WGS sequence"/>
</dbReference>
<gene>
    <name evidence="3" type="ORF">E3J84_07260</name>
</gene>
<dbReference type="GO" id="GO:0016625">
    <property type="term" value="F:oxidoreductase activity, acting on the aldehyde or oxo group of donors, iron-sulfur protein as acceptor"/>
    <property type="evidence" value="ECO:0007669"/>
    <property type="project" value="UniProtKB-ARBA"/>
</dbReference>
<dbReference type="InterPro" id="IPR011766">
    <property type="entry name" value="TPP_enzyme_TPP-bd"/>
</dbReference>
<dbReference type="Pfam" id="PF02775">
    <property type="entry name" value="TPP_enzyme_C"/>
    <property type="match status" value="1"/>
</dbReference>
<dbReference type="PANTHER" id="PTHR48084:SF3">
    <property type="entry name" value="SUBUNIT OF PYRUVATE:FLAVODOXIN OXIDOREDUCTASE"/>
    <property type="match status" value="1"/>
</dbReference>
<sequence length="238" mass="26271">MRNSPTHYCPGCGHGIVHRLICEIVDELRIREKTIGICPVGCSVIAYDYFYFDMVEVAHGRAPAVATGIKRVQTEKVVFTYQGDGDLASIGTAEIVHAASRGEPFSVIFINNATYGMTGGQMAPTTLLGQKTTTTPFGRDAKEAGYPLKVCELLSSLPGVAYLERIAVNNPVNIRKTKKAIKKSFRLQIEKNRFSLVEILSPCPICWRLSPLESLKWLEENMIPYYSLGVVKDSVPLS</sequence>
<dbReference type="InterPro" id="IPR029061">
    <property type="entry name" value="THDP-binding"/>
</dbReference>
<name>A0A523RPA7_UNCAE</name>
<evidence type="ECO:0000313" key="3">
    <source>
        <dbReference type="EMBL" id="TET07603.1"/>
    </source>
</evidence>
<dbReference type="PANTHER" id="PTHR48084">
    <property type="entry name" value="2-OXOGLUTARATE OXIDOREDUCTASE SUBUNIT KORB-RELATED"/>
    <property type="match status" value="1"/>
</dbReference>
<evidence type="ECO:0000256" key="1">
    <source>
        <dbReference type="ARBA" id="ARBA00023002"/>
    </source>
</evidence>
<dbReference type="GO" id="GO:0045333">
    <property type="term" value="P:cellular respiration"/>
    <property type="evidence" value="ECO:0007669"/>
    <property type="project" value="UniProtKB-ARBA"/>
</dbReference>
<feature type="domain" description="Thiamine pyrophosphate enzyme TPP-binding" evidence="2">
    <location>
        <begin position="50"/>
        <end position="199"/>
    </location>
</feature>
<dbReference type="SUPFAM" id="SSF52518">
    <property type="entry name" value="Thiamin diphosphate-binding fold (THDP-binding)"/>
    <property type="match status" value="1"/>
</dbReference>
<comment type="caution">
    <text evidence="3">The sequence shown here is derived from an EMBL/GenBank/DDBJ whole genome shotgun (WGS) entry which is preliminary data.</text>
</comment>
<reference evidence="3 4" key="1">
    <citation type="submission" date="2019-03" db="EMBL/GenBank/DDBJ databases">
        <title>Metabolic potential of uncultured bacteria and archaea associated with petroleum seepage in deep-sea sediments.</title>
        <authorList>
            <person name="Dong X."/>
            <person name="Hubert C."/>
        </authorList>
    </citation>
    <scope>NUCLEOTIDE SEQUENCE [LARGE SCALE GENOMIC DNA]</scope>
    <source>
        <strain evidence="3">E44_bin7</strain>
    </source>
</reference>